<feature type="region of interest" description="Disordered" evidence="4">
    <location>
        <begin position="1"/>
        <end position="61"/>
    </location>
</feature>
<protein>
    <recommendedName>
        <fullName evidence="5">Glycoside hydrolase family 5 C-terminal domain-containing protein</fullName>
    </recommendedName>
</protein>
<dbReference type="GO" id="GO:0005975">
    <property type="term" value="P:carbohydrate metabolic process"/>
    <property type="evidence" value="ECO:0007669"/>
    <property type="project" value="InterPro"/>
</dbReference>
<dbReference type="AlphaFoldDB" id="A0A0L0SV31"/>
<dbReference type="eggNOG" id="ENOG502QPU8">
    <property type="taxonomic scope" value="Eukaryota"/>
</dbReference>
<dbReference type="Gene3D" id="2.60.40.1180">
    <property type="entry name" value="Golgi alpha-mannosidase II"/>
    <property type="match status" value="1"/>
</dbReference>
<evidence type="ECO:0000256" key="3">
    <source>
        <dbReference type="ARBA" id="ARBA00023295"/>
    </source>
</evidence>
<dbReference type="PROSITE" id="PS00659">
    <property type="entry name" value="GLYCOSYL_HYDROL_F5"/>
    <property type="match status" value="1"/>
</dbReference>
<dbReference type="SUPFAM" id="SSF51445">
    <property type="entry name" value="(Trans)glycosidases"/>
    <property type="match status" value="1"/>
</dbReference>
<evidence type="ECO:0000313" key="7">
    <source>
        <dbReference type="Proteomes" id="UP000054350"/>
    </source>
</evidence>
<keyword evidence="7" id="KW-1185">Reference proteome</keyword>
<evidence type="ECO:0000256" key="2">
    <source>
        <dbReference type="ARBA" id="ARBA00022801"/>
    </source>
</evidence>
<feature type="compositionally biased region" description="Low complexity" evidence="4">
    <location>
        <begin position="715"/>
        <end position="730"/>
    </location>
</feature>
<organism evidence="6 7">
    <name type="scientific">Allomyces macrogynus (strain ATCC 38327)</name>
    <name type="common">Allomyces javanicus var. macrogynus</name>
    <dbReference type="NCBI Taxonomy" id="578462"/>
    <lineage>
        <taxon>Eukaryota</taxon>
        <taxon>Fungi</taxon>
        <taxon>Fungi incertae sedis</taxon>
        <taxon>Blastocladiomycota</taxon>
        <taxon>Blastocladiomycetes</taxon>
        <taxon>Blastocladiales</taxon>
        <taxon>Blastocladiaceae</taxon>
        <taxon>Allomyces</taxon>
    </lineage>
</organism>
<evidence type="ECO:0000256" key="1">
    <source>
        <dbReference type="ARBA" id="ARBA00005641"/>
    </source>
</evidence>
<dbReference type="EMBL" id="GG745349">
    <property type="protein sequence ID" value="KNE66321.1"/>
    <property type="molecule type" value="Genomic_DNA"/>
</dbReference>
<feature type="compositionally biased region" description="Polar residues" evidence="4">
    <location>
        <begin position="680"/>
        <end position="689"/>
    </location>
</feature>
<dbReference type="STRING" id="578462.A0A0L0SV31"/>
<evidence type="ECO:0000313" key="6">
    <source>
        <dbReference type="EMBL" id="KNE66321.1"/>
    </source>
</evidence>
<dbReference type="PANTHER" id="PTHR31308">
    <property type="match status" value="1"/>
</dbReference>
<feature type="region of interest" description="Disordered" evidence="4">
    <location>
        <begin position="715"/>
        <end position="735"/>
    </location>
</feature>
<dbReference type="PANTHER" id="PTHR31308:SF5">
    <property type="entry name" value="ERGOSTERYL-BETA-GLUCOSIDASE"/>
    <property type="match status" value="1"/>
</dbReference>
<keyword evidence="2" id="KW-0378">Hydrolase</keyword>
<dbReference type="InterPro" id="IPR017853">
    <property type="entry name" value="GH"/>
</dbReference>
<feature type="compositionally biased region" description="Acidic residues" evidence="4">
    <location>
        <begin position="40"/>
        <end position="51"/>
    </location>
</feature>
<dbReference type="VEuPathDB" id="FungiDB:AMAG_10544"/>
<dbReference type="InterPro" id="IPR013780">
    <property type="entry name" value="Glyco_hydro_b"/>
</dbReference>
<reference evidence="6 7" key="1">
    <citation type="submission" date="2009-11" db="EMBL/GenBank/DDBJ databases">
        <title>Annotation of Allomyces macrogynus ATCC 38327.</title>
        <authorList>
            <consortium name="The Broad Institute Genome Sequencing Platform"/>
            <person name="Russ C."/>
            <person name="Cuomo C."/>
            <person name="Burger G."/>
            <person name="Gray M.W."/>
            <person name="Holland P.W.H."/>
            <person name="King N."/>
            <person name="Lang F.B.F."/>
            <person name="Roger A.J."/>
            <person name="Ruiz-Trillo I."/>
            <person name="Young S.K."/>
            <person name="Zeng Q."/>
            <person name="Gargeya S."/>
            <person name="Fitzgerald M."/>
            <person name="Haas B."/>
            <person name="Abouelleil A."/>
            <person name="Alvarado L."/>
            <person name="Arachchi H.M."/>
            <person name="Berlin A."/>
            <person name="Chapman S.B."/>
            <person name="Gearin G."/>
            <person name="Goldberg J."/>
            <person name="Griggs A."/>
            <person name="Gujja S."/>
            <person name="Hansen M."/>
            <person name="Heiman D."/>
            <person name="Howarth C."/>
            <person name="Larimer J."/>
            <person name="Lui A."/>
            <person name="MacDonald P.J.P."/>
            <person name="McCowen C."/>
            <person name="Montmayeur A."/>
            <person name="Murphy C."/>
            <person name="Neiman D."/>
            <person name="Pearson M."/>
            <person name="Priest M."/>
            <person name="Roberts A."/>
            <person name="Saif S."/>
            <person name="Shea T."/>
            <person name="Sisk P."/>
            <person name="Stolte C."/>
            <person name="Sykes S."/>
            <person name="Wortman J."/>
            <person name="Nusbaum C."/>
            <person name="Birren B."/>
        </authorList>
    </citation>
    <scope>NUCLEOTIDE SEQUENCE [LARGE SCALE GENOMIC DNA]</scope>
    <source>
        <strain evidence="6 7">ATCC 38327</strain>
    </source>
</reference>
<dbReference type="InterPro" id="IPR052066">
    <property type="entry name" value="Glycosphingolipid_Hydrolases"/>
</dbReference>
<feature type="region of interest" description="Disordered" evidence="4">
    <location>
        <begin position="639"/>
        <end position="691"/>
    </location>
</feature>
<gene>
    <name evidence="6" type="ORF">AMAG_10544</name>
</gene>
<feature type="domain" description="Glycoside hydrolase family 5 C-terminal" evidence="5">
    <location>
        <begin position="763"/>
        <end position="841"/>
    </location>
</feature>
<keyword evidence="3" id="KW-0326">Glycosidase</keyword>
<evidence type="ECO:0000256" key="4">
    <source>
        <dbReference type="SAM" id="MobiDB-lite"/>
    </source>
</evidence>
<dbReference type="InterPro" id="IPR041036">
    <property type="entry name" value="GH5_C"/>
</dbReference>
<dbReference type="InterPro" id="IPR018087">
    <property type="entry name" value="Glyco_hydro_5_CS"/>
</dbReference>
<dbReference type="GO" id="GO:0050295">
    <property type="term" value="F:steryl-beta-glucosidase activity"/>
    <property type="evidence" value="ECO:0007669"/>
    <property type="project" value="TreeGrafter"/>
</dbReference>
<comment type="similarity">
    <text evidence="1">Belongs to the glycosyl hydrolase 5 (cellulase A) family.</text>
</comment>
<dbReference type="GO" id="GO:1904462">
    <property type="term" value="P:ergosteryl 3-beta-D-glucoside catabolic process"/>
    <property type="evidence" value="ECO:0007669"/>
    <property type="project" value="TreeGrafter"/>
</dbReference>
<dbReference type="Proteomes" id="UP000054350">
    <property type="component" value="Unassembled WGS sequence"/>
</dbReference>
<dbReference type="Gene3D" id="3.20.20.80">
    <property type="entry name" value="Glycosidases"/>
    <property type="match status" value="2"/>
</dbReference>
<dbReference type="OMA" id="NEFIPPW"/>
<accession>A0A0L0SV31</accession>
<reference evidence="7" key="2">
    <citation type="submission" date="2009-11" db="EMBL/GenBank/DDBJ databases">
        <title>The Genome Sequence of Allomyces macrogynus strain ATCC 38327.</title>
        <authorList>
            <consortium name="The Broad Institute Genome Sequencing Platform"/>
            <person name="Russ C."/>
            <person name="Cuomo C."/>
            <person name="Shea T."/>
            <person name="Young S.K."/>
            <person name="Zeng Q."/>
            <person name="Koehrsen M."/>
            <person name="Haas B."/>
            <person name="Borodovsky M."/>
            <person name="Guigo R."/>
            <person name="Alvarado L."/>
            <person name="Berlin A."/>
            <person name="Borenstein D."/>
            <person name="Chen Z."/>
            <person name="Engels R."/>
            <person name="Freedman E."/>
            <person name="Gellesch M."/>
            <person name="Goldberg J."/>
            <person name="Griggs A."/>
            <person name="Gujja S."/>
            <person name="Heiman D."/>
            <person name="Hepburn T."/>
            <person name="Howarth C."/>
            <person name="Jen D."/>
            <person name="Larson L."/>
            <person name="Lewis B."/>
            <person name="Mehta T."/>
            <person name="Park D."/>
            <person name="Pearson M."/>
            <person name="Roberts A."/>
            <person name="Saif S."/>
            <person name="Shenoy N."/>
            <person name="Sisk P."/>
            <person name="Stolte C."/>
            <person name="Sykes S."/>
            <person name="Walk T."/>
            <person name="White J."/>
            <person name="Yandava C."/>
            <person name="Burger G."/>
            <person name="Gray M.W."/>
            <person name="Holland P.W.H."/>
            <person name="King N."/>
            <person name="Lang F.B.F."/>
            <person name="Roger A.J."/>
            <person name="Ruiz-Trillo I."/>
            <person name="Lander E."/>
            <person name="Nusbaum C."/>
        </authorList>
    </citation>
    <scope>NUCLEOTIDE SEQUENCE [LARGE SCALE GENOMIC DNA]</scope>
    <source>
        <strain evidence="7">ATCC 38327</strain>
    </source>
</reference>
<dbReference type="Pfam" id="PF18564">
    <property type="entry name" value="Glyco_hydro_5_C"/>
    <property type="match status" value="1"/>
</dbReference>
<dbReference type="OrthoDB" id="9971853at2759"/>
<sequence length="857" mass="95473">MAARERPRPMVEPGAILLPPNHDDDDGDRGEDHGDVLADGSDDEYEDDDDTFSTTSNEDQEFVPVSTFPAQDWMAGGGVYVEGVHLRDAFGRTLQLRGVNLCGNSKLPITPHANNPEHPEFFDTKAVSFVNRPFPLADAHEHFSRLSHWGLTFVRLLVPWEALEHGGPGVYDEAYISYLIELCEMMPQYGIKCFIDPHQDVWSRFSGGSGAPGWTFDVAGLDIRKFKATGAAHVHNAHATGQCDCTVDPVSGVFTPKESTEAPLAGQPPPMLWPTNYTKLASSTMFTLFFAGATFAPKRMVNGENIQHFLQRHYCNAYKYLASRLRHLDAVIGFEVMNEPHNGYVGLKDLKAYHPTETLVLGDSPSAFQSFCLGAGLEQEVEVWVRSWPIPSRKSSTRVLNTERERAWLPGYTCPWQDEGIYTVHADGGTATLAKPDYFTTHPTTGKPIDFNQDCYLPFVTMYANSVQQGFPDALVFVEPVPTELPPLFTHQVRHLIYAPHWYDLKSLFFKSFNGVITHDVAALRRSRNLLAATYFGLAGAKRNYTGQLTTLKATGIERVGHVPMIIGECGIPMDLNMRSAFATGDYAHHNNFLDAVLSAMEATLTHFTLWNYNPGNDHAHGDFWNGEDFSIFSPHQHRQYNLKSEERRDKRKRSIQAMSAAGRRPRTLAPPPPRIRVNGGTNSNSAPSVPTVEDIEAVRASDQDDDDVAAPLLAARPKDSSTASSSTSMPPTPTTPFDLTELVFNNDVKHHVGGRVLDAVIRPYAPRIAGTPTRMEFDLKTLAFHLEFVAHQVKLQRDAMTAAYFKWLPSDLPAQCYETVIYVPNYHYAYETLVVDKKIEVMPAPIVVALFVDGFE</sequence>
<proteinExistence type="inferred from homology"/>
<evidence type="ECO:0000259" key="5">
    <source>
        <dbReference type="Pfam" id="PF18564"/>
    </source>
</evidence>
<name>A0A0L0SV31_ALLM3</name>